<evidence type="ECO:0000259" key="4">
    <source>
        <dbReference type="PROSITE" id="PS50110"/>
    </source>
</evidence>
<feature type="modified residue" description="4-aspartylphosphate" evidence="2">
    <location>
        <position position="54"/>
    </location>
</feature>
<dbReference type="PRINTS" id="PR00038">
    <property type="entry name" value="HTHLUXR"/>
</dbReference>
<name>A0A841HWH0_9GAMM</name>
<dbReference type="SUPFAM" id="SSF46894">
    <property type="entry name" value="C-terminal effector domain of the bipartite response regulators"/>
    <property type="match status" value="1"/>
</dbReference>
<evidence type="ECO:0000256" key="1">
    <source>
        <dbReference type="ARBA" id="ARBA00023125"/>
    </source>
</evidence>
<dbReference type="PROSITE" id="PS50110">
    <property type="entry name" value="RESPONSE_REGULATORY"/>
    <property type="match status" value="1"/>
</dbReference>
<dbReference type="GO" id="GO:0000160">
    <property type="term" value="P:phosphorelay signal transduction system"/>
    <property type="evidence" value="ECO:0007669"/>
    <property type="project" value="InterPro"/>
</dbReference>
<dbReference type="SUPFAM" id="SSF52172">
    <property type="entry name" value="CheY-like"/>
    <property type="match status" value="1"/>
</dbReference>
<reference evidence="5 6" key="1">
    <citation type="submission" date="2020-08" db="EMBL/GenBank/DDBJ databases">
        <title>Genomic Encyclopedia of Type Strains, Phase IV (KMG-IV): sequencing the most valuable type-strain genomes for metagenomic binning, comparative biology and taxonomic classification.</title>
        <authorList>
            <person name="Goeker M."/>
        </authorList>
    </citation>
    <scope>NUCLEOTIDE SEQUENCE [LARGE SCALE GENOMIC DNA]</scope>
    <source>
        <strain evidence="5 6">DSM 26723</strain>
    </source>
</reference>
<evidence type="ECO:0000313" key="5">
    <source>
        <dbReference type="EMBL" id="MBB6096258.1"/>
    </source>
</evidence>
<dbReference type="PROSITE" id="PS50043">
    <property type="entry name" value="HTH_LUXR_2"/>
    <property type="match status" value="1"/>
</dbReference>
<dbReference type="GO" id="GO:0006355">
    <property type="term" value="P:regulation of DNA-templated transcription"/>
    <property type="evidence" value="ECO:0007669"/>
    <property type="project" value="InterPro"/>
</dbReference>
<dbReference type="Pfam" id="PF00196">
    <property type="entry name" value="GerE"/>
    <property type="match status" value="1"/>
</dbReference>
<evidence type="ECO:0000313" key="6">
    <source>
        <dbReference type="Proteomes" id="UP000588068"/>
    </source>
</evidence>
<dbReference type="AlphaFoldDB" id="A0A841HWH0"/>
<dbReference type="GO" id="GO:0003677">
    <property type="term" value="F:DNA binding"/>
    <property type="evidence" value="ECO:0007669"/>
    <property type="project" value="UniProtKB-KW"/>
</dbReference>
<keyword evidence="2" id="KW-0597">Phosphoprotein</keyword>
<organism evidence="5 6">
    <name type="scientific">Povalibacter uvarum</name>
    <dbReference type="NCBI Taxonomy" id="732238"/>
    <lineage>
        <taxon>Bacteria</taxon>
        <taxon>Pseudomonadati</taxon>
        <taxon>Pseudomonadota</taxon>
        <taxon>Gammaproteobacteria</taxon>
        <taxon>Steroidobacterales</taxon>
        <taxon>Steroidobacteraceae</taxon>
        <taxon>Povalibacter</taxon>
    </lineage>
</organism>
<dbReference type="Gene3D" id="1.10.10.10">
    <property type="entry name" value="Winged helix-like DNA-binding domain superfamily/Winged helix DNA-binding domain"/>
    <property type="match status" value="1"/>
</dbReference>
<keyword evidence="6" id="KW-1185">Reference proteome</keyword>
<feature type="domain" description="Response regulatory" evidence="4">
    <location>
        <begin position="5"/>
        <end position="119"/>
    </location>
</feature>
<keyword evidence="1" id="KW-0238">DNA-binding</keyword>
<dbReference type="InterPro" id="IPR001789">
    <property type="entry name" value="Sig_transdc_resp-reg_receiver"/>
</dbReference>
<dbReference type="InterPro" id="IPR011006">
    <property type="entry name" value="CheY-like_superfamily"/>
</dbReference>
<dbReference type="PANTHER" id="PTHR43214:SF44">
    <property type="entry name" value="TWO-COMPONENT RESPONSE REGULATOR"/>
    <property type="match status" value="1"/>
</dbReference>
<accession>A0A841HWH0</accession>
<dbReference type="InterPro" id="IPR039420">
    <property type="entry name" value="WalR-like"/>
</dbReference>
<gene>
    <name evidence="5" type="ORF">HNQ60_005180</name>
</gene>
<dbReference type="EMBL" id="JACHHZ010000007">
    <property type="protein sequence ID" value="MBB6096258.1"/>
    <property type="molecule type" value="Genomic_DNA"/>
</dbReference>
<dbReference type="InterPro" id="IPR000792">
    <property type="entry name" value="Tscrpt_reg_LuxR_C"/>
</dbReference>
<dbReference type="InterPro" id="IPR036388">
    <property type="entry name" value="WH-like_DNA-bd_sf"/>
</dbReference>
<dbReference type="Gene3D" id="3.40.50.2300">
    <property type="match status" value="1"/>
</dbReference>
<evidence type="ECO:0000256" key="2">
    <source>
        <dbReference type="PROSITE-ProRule" id="PRU00169"/>
    </source>
</evidence>
<dbReference type="SMART" id="SM00421">
    <property type="entry name" value="HTH_LUXR"/>
    <property type="match status" value="1"/>
</dbReference>
<dbReference type="Proteomes" id="UP000588068">
    <property type="component" value="Unassembled WGS sequence"/>
</dbReference>
<dbReference type="InterPro" id="IPR016032">
    <property type="entry name" value="Sig_transdc_resp-reg_C-effctor"/>
</dbReference>
<evidence type="ECO:0000259" key="3">
    <source>
        <dbReference type="PROSITE" id="PS50043"/>
    </source>
</evidence>
<feature type="domain" description="HTH luxR-type" evidence="3">
    <location>
        <begin position="135"/>
        <end position="200"/>
    </location>
</feature>
<dbReference type="CDD" id="cd06170">
    <property type="entry name" value="LuxR_C_like"/>
    <property type="match status" value="1"/>
</dbReference>
<dbReference type="RefSeq" id="WP_184335651.1">
    <property type="nucleotide sequence ID" value="NZ_JACHHZ010000007.1"/>
</dbReference>
<comment type="caution">
    <text evidence="5">The sequence shown here is derived from an EMBL/GenBank/DDBJ whole genome shotgun (WGS) entry which is preliminary data.</text>
</comment>
<proteinExistence type="predicted"/>
<dbReference type="Pfam" id="PF00072">
    <property type="entry name" value="Response_reg"/>
    <property type="match status" value="1"/>
</dbReference>
<protein>
    <submittedName>
        <fullName evidence="5">RNA polymerase sigma factor (Sigma-70 family)</fullName>
    </submittedName>
</protein>
<dbReference type="SMART" id="SM00448">
    <property type="entry name" value="REC"/>
    <property type="match status" value="1"/>
</dbReference>
<sequence length="205" mass="22641">MPDATVFVVDDDAAVRDALSLLISLKGLRASVFASAEDFLEVYDPSWRGCLLTDFKMPGMSGLELQAAMRERGISLPVVVLTAHGDVSTTRAALKNGAVDFLEKPVDDSILIDVLLNAIRIDEERHRADSERSDLDARLNRLTARERGVLDLLADGLQHREIAERLDISPRTVEVYKARMMEKLGCRTLADAVRIGLDARAQKRG</sequence>
<dbReference type="PANTHER" id="PTHR43214">
    <property type="entry name" value="TWO-COMPONENT RESPONSE REGULATOR"/>
    <property type="match status" value="1"/>
</dbReference>